<dbReference type="EMBL" id="LGLN01000067">
    <property type="protein sequence ID" value="KPC27677.1"/>
    <property type="molecule type" value="Genomic_DNA"/>
</dbReference>
<comment type="caution">
    <text evidence="1">The sequence shown here is derived from an EMBL/GenBank/DDBJ whole genome shotgun (WGS) entry which is preliminary data.</text>
</comment>
<evidence type="ECO:0000313" key="1">
    <source>
        <dbReference type="EMBL" id="KPC27677.1"/>
    </source>
</evidence>
<name>A0A0N0XA26_PSESX</name>
<accession>A0A0N0XA26</accession>
<reference evidence="1 2" key="1">
    <citation type="submission" date="2015-07" db="EMBL/GenBank/DDBJ databases">
        <authorList>
            <person name="Noorani M."/>
        </authorList>
    </citation>
    <scope>NUCLEOTIDE SEQUENCE [LARGE SCALE GENOMIC DNA]</scope>
    <source>
        <strain evidence="1 2">0788_9</strain>
    </source>
</reference>
<dbReference type="PATRIC" id="fig|81035.3.peg.208"/>
<dbReference type="AlphaFoldDB" id="A0A0N0XA26"/>
<gene>
    <name evidence="1" type="ORF">ABJ99_0173</name>
</gene>
<protein>
    <submittedName>
        <fullName evidence="1">Uncharacterized protein</fullName>
    </submittedName>
</protein>
<dbReference type="Proteomes" id="UP000037891">
    <property type="component" value="Unassembled WGS sequence"/>
</dbReference>
<reference evidence="1 2" key="2">
    <citation type="submission" date="2015-10" db="EMBL/GenBank/DDBJ databases">
        <title>Comparative genomics and high-throughput reverse genetic screens identify a new phytobacterial MAMP and an Arabidopsis receptor required for immune elicitation.</title>
        <authorList>
            <person name="Mott G.A."/>
            <person name="Thakur S."/>
            <person name="Wang P.W."/>
            <person name="Desveaux D."/>
            <person name="Guttman D.S."/>
        </authorList>
    </citation>
    <scope>NUCLEOTIDE SEQUENCE [LARGE SCALE GENOMIC DNA]</scope>
    <source>
        <strain evidence="1 2">0788_9</strain>
    </source>
</reference>
<evidence type="ECO:0000313" key="2">
    <source>
        <dbReference type="Proteomes" id="UP000037891"/>
    </source>
</evidence>
<organism evidence="1 2">
    <name type="scientific">Pseudomonas syringae pv. cilantro</name>
    <dbReference type="NCBI Taxonomy" id="81035"/>
    <lineage>
        <taxon>Bacteria</taxon>
        <taxon>Pseudomonadati</taxon>
        <taxon>Pseudomonadota</taxon>
        <taxon>Gammaproteobacteria</taxon>
        <taxon>Pseudomonadales</taxon>
        <taxon>Pseudomonadaceae</taxon>
        <taxon>Pseudomonas</taxon>
        <taxon>Pseudomonas syringae</taxon>
    </lineage>
</organism>
<sequence>MIIVRANDAGSMRSIDAQTFARSELWKKLSGLSISWR</sequence>
<proteinExistence type="predicted"/>